<dbReference type="EMBL" id="BA000028">
    <property type="protein sequence ID" value="BAC14686.1"/>
    <property type="molecule type" value="Genomic_DNA"/>
</dbReference>
<dbReference type="STRING" id="221109.gene:10734982"/>
<dbReference type="Proteomes" id="UP000000822">
    <property type="component" value="Chromosome"/>
</dbReference>
<evidence type="ECO:0000313" key="2">
    <source>
        <dbReference type="Proteomes" id="UP000000822"/>
    </source>
</evidence>
<name>Q8EMW0_OCEIH</name>
<organism evidence="1 2">
    <name type="scientific">Oceanobacillus iheyensis (strain DSM 14371 / CIP 107618 / JCM 11309 / KCTC 3954 / HTE831)</name>
    <dbReference type="NCBI Taxonomy" id="221109"/>
    <lineage>
        <taxon>Bacteria</taxon>
        <taxon>Bacillati</taxon>
        <taxon>Bacillota</taxon>
        <taxon>Bacilli</taxon>
        <taxon>Bacillales</taxon>
        <taxon>Bacillaceae</taxon>
        <taxon>Oceanobacillus</taxon>
    </lineage>
</organism>
<dbReference type="KEGG" id="oih:OB2730"/>
<sequence length="64" mass="7397">MKRVFMKKGIRFKLILSLVLMLVIPGSLIGWLTYFSSSNIFENQMEDSIDESIEIIQQTTNNTL</sequence>
<dbReference type="AlphaFoldDB" id="Q8EMW0"/>
<gene>
    <name evidence="1" type="ordered locus">OB2730</name>
</gene>
<evidence type="ECO:0000313" key="1">
    <source>
        <dbReference type="EMBL" id="BAC14686.1"/>
    </source>
</evidence>
<reference evidence="1 2" key="2">
    <citation type="journal article" date="2002" name="Nucleic Acids Res.">
        <title>Genome sequence of Oceanobacillus iheyensis isolated from the Iheya Ridge and its unexpected adaptive capabilities to extreme environments.</title>
        <authorList>
            <person name="Takami H."/>
            <person name="Takaki Y."/>
            <person name="Uchiyama I."/>
        </authorList>
    </citation>
    <scope>NUCLEOTIDE SEQUENCE [LARGE SCALE GENOMIC DNA]</scope>
    <source>
        <strain evidence="2">DSM 14371 / CIP 107618 / JCM 11309 / KCTC 3954 / HTE831</strain>
    </source>
</reference>
<dbReference type="RefSeq" id="WP_011067124.1">
    <property type="nucleotide sequence ID" value="NC_004193.1"/>
</dbReference>
<proteinExistence type="predicted"/>
<reference evidence="1 2" key="1">
    <citation type="journal article" date="2001" name="FEMS Microbiol. Lett.">
        <title>Oceanobacillus iheyensis gen. nov., sp. nov., a deep-sea extremely halotolerant and alkaliphilic species isolated from a depth of 1050 m on the Iheya Ridge.</title>
        <authorList>
            <person name="Lu J."/>
            <person name="Nogi Y."/>
            <person name="Takami H."/>
        </authorList>
    </citation>
    <scope>NUCLEOTIDE SEQUENCE [LARGE SCALE GENOMIC DNA]</scope>
    <source>
        <strain evidence="2">DSM 14371 / CIP 107618 / JCM 11309 / KCTC 3954 / HTE831</strain>
    </source>
</reference>
<dbReference type="HOGENOM" id="CLU_2863377_0_0_9"/>
<keyword evidence="2" id="KW-1185">Reference proteome</keyword>
<protein>
    <submittedName>
        <fullName evidence="1">Methyl-accepting chemotaxis protein (Divided with OB2729 and OB2730)</fullName>
    </submittedName>
</protein>
<accession>Q8EMW0</accession>